<evidence type="ECO:0000313" key="2">
    <source>
        <dbReference type="EMBL" id="SVA79410.1"/>
    </source>
</evidence>
<proteinExistence type="predicted"/>
<protein>
    <submittedName>
        <fullName evidence="2">Uncharacterized protein</fullName>
    </submittedName>
</protein>
<organism evidence="2">
    <name type="scientific">marine metagenome</name>
    <dbReference type="NCBI Taxonomy" id="408172"/>
    <lineage>
        <taxon>unclassified sequences</taxon>
        <taxon>metagenomes</taxon>
        <taxon>ecological metagenomes</taxon>
    </lineage>
</organism>
<feature type="region of interest" description="Disordered" evidence="1">
    <location>
        <begin position="1"/>
        <end position="37"/>
    </location>
</feature>
<accession>A0A381YR23</accession>
<dbReference type="EMBL" id="UINC01018834">
    <property type="protein sequence ID" value="SVA79410.1"/>
    <property type="molecule type" value="Genomic_DNA"/>
</dbReference>
<dbReference type="AlphaFoldDB" id="A0A381YR23"/>
<sequence>MEETHPTGIAEGTPRIYIDKIGNEEVPGPSTFQFRKY</sequence>
<evidence type="ECO:0000256" key="1">
    <source>
        <dbReference type="SAM" id="MobiDB-lite"/>
    </source>
</evidence>
<gene>
    <name evidence="2" type="ORF">METZ01_LOCUS132264</name>
</gene>
<reference evidence="2" key="1">
    <citation type="submission" date="2018-05" db="EMBL/GenBank/DDBJ databases">
        <authorList>
            <person name="Lanie J.A."/>
            <person name="Ng W.-L."/>
            <person name="Kazmierczak K.M."/>
            <person name="Andrzejewski T.M."/>
            <person name="Davidsen T.M."/>
            <person name="Wayne K.J."/>
            <person name="Tettelin H."/>
            <person name="Glass J.I."/>
            <person name="Rusch D."/>
            <person name="Podicherti R."/>
            <person name="Tsui H.-C.T."/>
            <person name="Winkler M.E."/>
        </authorList>
    </citation>
    <scope>NUCLEOTIDE SEQUENCE</scope>
</reference>
<name>A0A381YR23_9ZZZZ</name>